<evidence type="ECO:0000313" key="8">
    <source>
        <dbReference type="EMBL" id="EEA05466.1"/>
    </source>
</evidence>
<protein>
    <submittedName>
        <fullName evidence="8">AP2 domain-containing protein</fullName>
    </submittedName>
</protein>
<gene>
    <name evidence="8" type="ORF">CMU_024720</name>
</gene>
<keyword evidence="4" id="KW-0804">Transcription</keyword>
<proteinExistence type="predicted"/>
<dbReference type="GO" id="GO:0005634">
    <property type="term" value="C:nucleus"/>
    <property type="evidence" value="ECO:0007669"/>
    <property type="project" value="UniProtKB-SubCell"/>
</dbReference>
<keyword evidence="3" id="KW-0238">DNA-binding</keyword>
<evidence type="ECO:0000256" key="4">
    <source>
        <dbReference type="ARBA" id="ARBA00023163"/>
    </source>
</evidence>
<evidence type="ECO:0000256" key="5">
    <source>
        <dbReference type="ARBA" id="ARBA00023242"/>
    </source>
</evidence>
<evidence type="ECO:0000259" key="7">
    <source>
        <dbReference type="Pfam" id="PF00847"/>
    </source>
</evidence>
<dbReference type="Gene3D" id="1.20.5.2050">
    <property type="match status" value="1"/>
</dbReference>
<evidence type="ECO:0000256" key="3">
    <source>
        <dbReference type="ARBA" id="ARBA00023125"/>
    </source>
</evidence>
<feature type="domain" description="AP2/ERF" evidence="7">
    <location>
        <begin position="550"/>
        <end position="595"/>
    </location>
</feature>
<evidence type="ECO:0000313" key="9">
    <source>
        <dbReference type="Proteomes" id="UP000001460"/>
    </source>
</evidence>
<feature type="region of interest" description="Disordered" evidence="6">
    <location>
        <begin position="780"/>
        <end position="806"/>
    </location>
</feature>
<dbReference type="OrthoDB" id="366289at2759"/>
<reference evidence="8" key="1">
    <citation type="submission" date="2008-06" db="EMBL/GenBank/DDBJ databases">
        <authorList>
            <person name="Lorenzi H."/>
            <person name="Inman J."/>
            <person name="Miller J."/>
            <person name="Schobel S."/>
            <person name="Amedeo P."/>
            <person name="Caler E.V."/>
            <person name="da Silva J."/>
        </authorList>
    </citation>
    <scope>NUCLEOTIDE SEQUENCE [LARGE SCALE GENOMIC DNA]</scope>
    <source>
        <strain evidence="8">RN66</strain>
    </source>
</reference>
<keyword evidence="9" id="KW-1185">Reference proteome</keyword>
<dbReference type="GO" id="GO:0003700">
    <property type="term" value="F:DNA-binding transcription factor activity"/>
    <property type="evidence" value="ECO:0007669"/>
    <property type="project" value="InterPro"/>
</dbReference>
<keyword evidence="5" id="KW-0539">Nucleus</keyword>
<dbReference type="Pfam" id="PF00847">
    <property type="entry name" value="AP2"/>
    <property type="match status" value="1"/>
</dbReference>
<name>B6AAR4_CRYMR</name>
<evidence type="ECO:0000256" key="1">
    <source>
        <dbReference type="ARBA" id="ARBA00004123"/>
    </source>
</evidence>
<dbReference type="AlphaFoldDB" id="B6AAR4"/>
<feature type="region of interest" description="Disordered" evidence="6">
    <location>
        <begin position="608"/>
        <end position="671"/>
    </location>
</feature>
<dbReference type="GO" id="GO:0003677">
    <property type="term" value="F:DNA binding"/>
    <property type="evidence" value="ECO:0007669"/>
    <property type="project" value="UniProtKB-KW"/>
</dbReference>
<dbReference type="eggNOG" id="ENOG502SZ85">
    <property type="taxonomic scope" value="Eukaryota"/>
</dbReference>
<dbReference type="EMBL" id="DS989727">
    <property type="protein sequence ID" value="EEA05466.1"/>
    <property type="molecule type" value="Genomic_DNA"/>
</dbReference>
<organism evidence="8 9">
    <name type="scientific">Cryptosporidium muris (strain RN66)</name>
    <dbReference type="NCBI Taxonomy" id="441375"/>
    <lineage>
        <taxon>Eukaryota</taxon>
        <taxon>Sar</taxon>
        <taxon>Alveolata</taxon>
        <taxon>Apicomplexa</taxon>
        <taxon>Conoidasida</taxon>
        <taxon>Coccidia</taxon>
        <taxon>Eucoccidiorida</taxon>
        <taxon>Eimeriorina</taxon>
        <taxon>Cryptosporidiidae</taxon>
        <taxon>Cryptosporidium</taxon>
    </lineage>
</organism>
<sequence>MTVVNQGEVDDLVRYLYSECHLDKSTYQDIVDIHSITPSLIYLIHKYSDNNSNGHTIISNYSSLLLQDDQLSVNQKVCSRVTLPYLDKLQELPRGSLLLYGETACYVAAYILSNLKNGQFKDNLRLFCSGQYNNFTCNIKQVMDYIEASHIFILNPYLSEQDIRELVEFQSNTKTKLLVSCRPDLLDLGLANFKLNTKSPSFILTLRNNTKSAEGYGASPRGVIPIPIYLYSRIPSISIQENKGNIKNHEQQQHYSSVFSFDYNCYIGDDLRAVICVLSSLYRWFREFSINIGDKSSHDIQNTSLFDDEVDKYYPNRVRDLLANIEYIIKSLKHISDARIGDMSFTSNLTASINNDSSSTDTRKGINGGLANCTNNDNSLDIGPHSGVIKFTTPNSRCSISTTASTTPVSIGNDLIKGELSQVSTSHSQKAADLKYNVNSVGLANRLSITNSVRCSSSSVVCSRTMSPSNERVRKDYKITNGSVRNSVESGVNSMGTPSCLGQSTTSNSTPVVSTLIPGTIVRFRSQIPVDAKLIPGVPETDYFTHVQQVYYHFQKGEWRAVYGPSKNRQQKSFSVNKYGFYEAKRLAEEWRLRYLYSHPNTCTNISGVNSSNTVITPNSNSSKRVSRGNLSQNSQLNNKITSNNIAGNLDTSNQSSTRVSKRRRVSSTNEGRIVTSGLVSEMAIRSMGGLRVDEDILNRANELVKLNSSSDYSNISQSICQNKANITNSSTLSSSYANSTNISPQNEKISEHSILHPSIIGCNNFVRYNIKDGSNHEDYKIDNGRNTPDNSKSGSVFQNVNHGSNSDISVRETTIHDFNDHQLLTHPVLDPLMLHYTANEPNSPMVQNNDDISESHMCENKNNGTDNSLVDDEVPLSPTGKTHATNKLKINIGSSVRPPNNTSSYHSSPYTDHFSNISTTETSYTCVSPVVEDSCCWHNSSDNNNTNEVDINNVGNTWLKRSAWDEDLLIDSFFVG</sequence>
<evidence type="ECO:0000256" key="6">
    <source>
        <dbReference type="SAM" id="MobiDB-lite"/>
    </source>
</evidence>
<accession>B6AAR4</accession>
<comment type="subcellular location">
    <subcellularLocation>
        <location evidence="1">Nucleus</location>
    </subcellularLocation>
</comment>
<evidence type="ECO:0000256" key="2">
    <source>
        <dbReference type="ARBA" id="ARBA00023015"/>
    </source>
</evidence>
<dbReference type="RefSeq" id="XP_002139815.1">
    <property type="nucleotide sequence ID" value="XM_002139779.1"/>
</dbReference>
<dbReference type="InterPro" id="IPR001471">
    <property type="entry name" value="AP2/ERF_dom"/>
</dbReference>
<dbReference type="GeneID" id="6995195"/>
<dbReference type="Proteomes" id="UP000001460">
    <property type="component" value="Unassembled WGS sequence"/>
</dbReference>
<feature type="compositionally biased region" description="Polar residues" evidence="6">
    <location>
        <begin position="608"/>
        <end position="655"/>
    </location>
</feature>
<dbReference type="VEuPathDB" id="CryptoDB:CMU_024720"/>
<feature type="compositionally biased region" description="Polar residues" evidence="6">
    <location>
        <begin position="785"/>
        <end position="806"/>
    </location>
</feature>
<keyword evidence="2" id="KW-0805">Transcription regulation</keyword>